<protein>
    <recommendedName>
        <fullName evidence="4">KAP NTPase domain-containing protein</fullName>
    </recommendedName>
</protein>
<feature type="transmembrane region" description="Helical" evidence="1">
    <location>
        <begin position="465"/>
        <end position="486"/>
    </location>
</feature>
<keyword evidence="1" id="KW-0472">Membrane</keyword>
<dbReference type="AlphaFoldDB" id="A0A428WVI8"/>
<proteinExistence type="predicted"/>
<feature type="transmembrane region" description="Helical" evidence="1">
    <location>
        <begin position="439"/>
        <end position="459"/>
    </location>
</feature>
<feature type="transmembrane region" description="Helical" evidence="1">
    <location>
        <begin position="399"/>
        <end position="419"/>
    </location>
</feature>
<organism evidence="2 3">
    <name type="scientific">Amycolatopsis balhimycina DSM 5908</name>
    <dbReference type="NCBI Taxonomy" id="1081091"/>
    <lineage>
        <taxon>Bacteria</taxon>
        <taxon>Bacillati</taxon>
        <taxon>Actinomycetota</taxon>
        <taxon>Actinomycetes</taxon>
        <taxon>Pseudonocardiales</taxon>
        <taxon>Pseudonocardiaceae</taxon>
        <taxon>Amycolatopsis</taxon>
    </lineage>
</organism>
<sequence length="854" mass="94063">MSGQLDPMPRPTKGPFSQDLDDLFVEAIAAVRSRREIREELETLQDPPDLHAVIVANREMLFSSVREQFDRTEMVGNRLHELLVEAAGPVGAEELTGLVEGVMALRSVVDDFSLVEPSAERIHELRQIRLRMERRTNVVVPRSGDFPYDPAEALRAELYDCEYLLAEMVLREADLLAAARPRAREALEFRALETDWEVQRKDTVQALEAAVFSCALTALNTAVTEETAPRMRVKSFDGLRQSVTTERIVLTDAYERLERMIRERSDGSFGIAGPRGVGKSTLVRFFATTRGVRGLPDDEEHERSTGNRPRLGVVVSAPVAYQPRDFVLHLYAELCKRVIGGDTIARPESEPEPEPRFAGMSLRWAHAWLMVLGGGALAVTAGLLVLVGLHGPLWVAHPFADAGTLLLVVAMFTTTMQFVRNVKVNFARGTFRARRKDRVWPAVVVTALVVDGLIMVTAGNGWQSPTWQLVGAVAGALIGIPAFVLADGARDLLSRMDFPDELPFSEELQLRELAVERLRGIRYQQSFAHERSVAVKAGGAIGFDVGGKRGETRQEIAKTYPELVGDLRAFLAAVAQQHVVVIGVDELDKLRSYQDVENFLNDIKSVFGVTGCFFLVSVSEDAAAGFERRGAPFRDVFDSAFDDVLSVRLLDMRCSRKIVYGLLLGWTKPFVGLCYVLSGGLARDLRRSARELVSHRGTGDEIELGTAALAMCRREAEARADAIRHELMRDPFDALNIDLLTKVADLTPAEATAPSLLKWHDELTSWAPTAAPGELIPAAARLGSELAAFLLFAATVLEFFDPAEVGERIREAEKPGSGAKCLSTLATARRSLALSPGISIAHTRLFRTAWTMDS</sequence>
<evidence type="ECO:0000256" key="1">
    <source>
        <dbReference type="SAM" id="Phobius"/>
    </source>
</evidence>
<reference evidence="2 3" key="1">
    <citation type="submission" date="2018-05" db="EMBL/GenBank/DDBJ databases">
        <title>Evolution of GPA BGCs.</title>
        <authorList>
            <person name="Waglechner N."/>
            <person name="Wright G.D."/>
        </authorList>
    </citation>
    <scope>NUCLEOTIDE SEQUENCE [LARGE SCALE GENOMIC DNA]</scope>
    <source>
        <strain evidence="2 3">DSM 5908</strain>
    </source>
</reference>
<dbReference type="EMBL" id="QHHU01000011">
    <property type="protein sequence ID" value="RSM47037.1"/>
    <property type="molecule type" value="Genomic_DNA"/>
</dbReference>
<evidence type="ECO:0000313" key="3">
    <source>
        <dbReference type="Proteomes" id="UP000286716"/>
    </source>
</evidence>
<keyword evidence="1" id="KW-1133">Transmembrane helix</keyword>
<dbReference type="InterPro" id="IPR027417">
    <property type="entry name" value="P-loop_NTPase"/>
</dbReference>
<feature type="transmembrane region" description="Helical" evidence="1">
    <location>
        <begin position="658"/>
        <end position="678"/>
    </location>
</feature>
<name>A0A428WVI8_AMYBA</name>
<feature type="transmembrane region" description="Helical" evidence="1">
    <location>
        <begin position="367"/>
        <end position="387"/>
    </location>
</feature>
<keyword evidence="1" id="KW-0812">Transmembrane</keyword>
<keyword evidence="3" id="KW-1185">Reference proteome</keyword>
<dbReference type="SUPFAM" id="SSF52540">
    <property type="entry name" value="P-loop containing nucleoside triphosphate hydrolases"/>
    <property type="match status" value="1"/>
</dbReference>
<evidence type="ECO:0000313" key="2">
    <source>
        <dbReference type="EMBL" id="RSM47037.1"/>
    </source>
</evidence>
<dbReference type="OrthoDB" id="5150226at2"/>
<accession>A0A428WVI8</accession>
<comment type="caution">
    <text evidence="2">The sequence shown here is derived from an EMBL/GenBank/DDBJ whole genome shotgun (WGS) entry which is preliminary data.</text>
</comment>
<evidence type="ECO:0008006" key="4">
    <source>
        <dbReference type="Google" id="ProtNLM"/>
    </source>
</evidence>
<dbReference type="RefSeq" id="WP_020639284.1">
    <property type="nucleotide sequence ID" value="NZ_QHHU01000011.1"/>
</dbReference>
<gene>
    <name evidence="2" type="ORF">DMA12_09875</name>
</gene>
<dbReference type="Proteomes" id="UP000286716">
    <property type="component" value="Unassembled WGS sequence"/>
</dbReference>